<evidence type="ECO:0008006" key="5">
    <source>
        <dbReference type="Google" id="ProtNLM"/>
    </source>
</evidence>
<dbReference type="SUPFAM" id="SSF52980">
    <property type="entry name" value="Restriction endonuclease-like"/>
    <property type="match status" value="1"/>
</dbReference>
<dbReference type="HOGENOM" id="CLU_628411_0_0_3"/>
<dbReference type="Gene3D" id="3.40.1350.10">
    <property type="match status" value="1"/>
</dbReference>
<dbReference type="InterPro" id="IPR056339">
    <property type="entry name" value="CARF_Card1"/>
</dbReference>
<reference evidence="3 4" key="1">
    <citation type="submission" date="2012-06" db="EMBL/GenBank/DDBJ databases">
        <title>Finished chromosome of genome of Cylindrospermum stagnale PCC 7417.</title>
        <authorList>
            <consortium name="US DOE Joint Genome Institute"/>
            <person name="Gugger M."/>
            <person name="Coursin T."/>
            <person name="Rippka R."/>
            <person name="Tandeau De Marsac N."/>
            <person name="Huntemann M."/>
            <person name="Wei C.-L."/>
            <person name="Han J."/>
            <person name="Detter J.C."/>
            <person name="Han C."/>
            <person name="Tapia R."/>
            <person name="Chen A."/>
            <person name="Kyrpides N."/>
            <person name="Mavromatis K."/>
            <person name="Markowitz V."/>
            <person name="Szeto E."/>
            <person name="Ivanova N."/>
            <person name="Pagani I."/>
            <person name="Pati A."/>
            <person name="Goodwin L."/>
            <person name="Nordberg H.P."/>
            <person name="Cantor M.N."/>
            <person name="Hua S.X."/>
            <person name="Woyke T."/>
            <person name="Kerfeld C.A."/>
        </authorList>
    </citation>
    <scope>NUCLEOTIDE SEQUENCE [LARGE SCALE GENOMIC DNA]</scope>
    <source>
        <strain evidence="3 4">PCC 7417</strain>
    </source>
</reference>
<name>K9X908_9NOST</name>
<sequence>MFTHSTKEQKKCIEEGLKNQNHIKVNIVPIDLVKYESNAYHICDRVQKKVPKNDSVGLNYTGGTKAMAVHAYRAIYEKRPDAFFSYLDPRSLKICIDRENNQPLEFDVPLELSLKELFKLHNNNYWLDHKPPLFQAFLPDTIAENFVEIYSNINLAESWKKWLKEELHSLTKKGEFWKREEDLKQIQTRGITIKYLPPKIRDILRTDLYASTDELRLDITQKRGFSSLTQVCEWLDGTWLESYVLQQIKKIEYDFNIKQSGMSFYIKDPEYKRINKITWEDEPRFEFDVAFIIGYQLFAISCTTSKSHKLCKQKLFEAHLRARQLGGDEARTALVCCSDTPGYIEDEIKFSIRDKKIRVFGREDLANLAGGIETWIKLNNQKVGG</sequence>
<evidence type="ECO:0000313" key="4">
    <source>
        <dbReference type="Proteomes" id="UP000010475"/>
    </source>
</evidence>
<dbReference type="Proteomes" id="UP000010475">
    <property type="component" value="Chromosome"/>
</dbReference>
<evidence type="ECO:0000313" key="3">
    <source>
        <dbReference type="EMBL" id="AFZ28137.1"/>
    </source>
</evidence>
<proteinExistence type="predicted"/>
<accession>K9X908</accession>
<dbReference type="OrthoDB" id="9797116at2"/>
<organism evidence="3 4">
    <name type="scientific">Cylindrospermum stagnale PCC 7417</name>
    <dbReference type="NCBI Taxonomy" id="56107"/>
    <lineage>
        <taxon>Bacteria</taxon>
        <taxon>Bacillati</taxon>
        <taxon>Cyanobacteriota</taxon>
        <taxon>Cyanophyceae</taxon>
        <taxon>Nostocales</taxon>
        <taxon>Nostocaceae</taxon>
        <taxon>Cylindrospermum</taxon>
    </lineage>
</organism>
<dbReference type="Pfam" id="PF09002">
    <property type="entry name" value="Card1_endonuc"/>
    <property type="match status" value="1"/>
</dbReference>
<evidence type="ECO:0000259" key="2">
    <source>
        <dbReference type="Pfam" id="PF23400"/>
    </source>
</evidence>
<gene>
    <name evidence="3" type="ORF">Cylst_6171</name>
</gene>
<feature type="domain" description="Card1 CARF" evidence="2">
    <location>
        <begin position="6"/>
        <end position="102"/>
    </location>
</feature>
<dbReference type="STRING" id="56107.Cylst_6171"/>
<dbReference type="InterPro" id="IPR011335">
    <property type="entry name" value="Restrct_endonuc-II-like"/>
</dbReference>
<dbReference type="PATRIC" id="fig|56107.3.peg.6779"/>
<dbReference type="KEGG" id="csg:Cylst_6171"/>
<dbReference type="EMBL" id="CP003642">
    <property type="protein sequence ID" value="AFZ28137.1"/>
    <property type="molecule type" value="Genomic_DNA"/>
</dbReference>
<keyword evidence="4" id="KW-1185">Reference proteome</keyword>
<dbReference type="eggNOG" id="ENOG502Z86H">
    <property type="taxonomic scope" value="Bacteria"/>
</dbReference>
<evidence type="ECO:0000259" key="1">
    <source>
        <dbReference type="Pfam" id="PF09002"/>
    </source>
</evidence>
<dbReference type="AlphaFoldDB" id="K9X908"/>
<feature type="domain" description="Card1 endonuclease" evidence="1">
    <location>
        <begin position="234"/>
        <end position="377"/>
    </location>
</feature>
<dbReference type="InterPro" id="IPR011856">
    <property type="entry name" value="tRNA_endonuc-like_dom_sf"/>
</dbReference>
<dbReference type="RefSeq" id="WP_015211369.1">
    <property type="nucleotide sequence ID" value="NC_019757.1"/>
</dbReference>
<protein>
    <recommendedName>
        <fullName evidence="5">DUF1887 family protein</fullName>
    </recommendedName>
</protein>
<dbReference type="Gene3D" id="3.40.50.10770">
    <property type="entry name" value="Hypothetical protein VC1899 like domain (Restriction endonuclease-like)"/>
    <property type="match status" value="1"/>
</dbReference>
<dbReference type="Pfam" id="PF23400">
    <property type="entry name" value="CARF_Card1"/>
    <property type="match status" value="1"/>
</dbReference>
<dbReference type="InterPro" id="IPR015093">
    <property type="entry name" value="Card1_endonucl_dom"/>
</dbReference>
<dbReference type="GO" id="GO:0003676">
    <property type="term" value="F:nucleic acid binding"/>
    <property type="evidence" value="ECO:0007669"/>
    <property type="project" value="InterPro"/>
</dbReference>